<feature type="transmembrane region" description="Helical" evidence="7">
    <location>
        <begin position="20"/>
        <end position="40"/>
    </location>
</feature>
<evidence type="ECO:0000256" key="1">
    <source>
        <dbReference type="ARBA" id="ARBA00004651"/>
    </source>
</evidence>
<keyword evidence="6 7" id="KW-0472">Membrane</keyword>
<dbReference type="PANTHER" id="PTHR40074:SF2">
    <property type="entry name" value="O-ACETYLTRANSFERASE WECH"/>
    <property type="match status" value="1"/>
</dbReference>
<keyword evidence="4 7" id="KW-0812">Transmembrane</keyword>
<keyword evidence="9" id="KW-0012">Acyltransferase</keyword>
<dbReference type="GO" id="GO:0005886">
    <property type="term" value="C:plasma membrane"/>
    <property type="evidence" value="ECO:0007669"/>
    <property type="project" value="UniProtKB-SubCell"/>
</dbReference>
<evidence type="ECO:0000313" key="9">
    <source>
        <dbReference type="EMBL" id="TWU44092.1"/>
    </source>
</evidence>
<evidence type="ECO:0000256" key="7">
    <source>
        <dbReference type="SAM" id="Phobius"/>
    </source>
</evidence>
<dbReference type="GO" id="GO:0016413">
    <property type="term" value="F:O-acetyltransferase activity"/>
    <property type="evidence" value="ECO:0007669"/>
    <property type="project" value="TreeGrafter"/>
</dbReference>
<dbReference type="AlphaFoldDB" id="A0A5C6E572"/>
<evidence type="ECO:0000256" key="6">
    <source>
        <dbReference type="ARBA" id="ARBA00023136"/>
    </source>
</evidence>
<feature type="transmembrane region" description="Helical" evidence="7">
    <location>
        <begin position="146"/>
        <end position="165"/>
    </location>
</feature>
<proteinExistence type="inferred from homology"/>
<feature type="transmembrane region" description="Helical" evidence="7">
    <location>
        <begin position="291"/>
        <end position="310"/>
    </location>
</feature>
<keyword evidence="3" id="KW-1003">Cell membrane</keyword>
<dbReference type="PANTHER" id="PTHR40074">
    <property type="entry name" value="O-ACETYLTRANSFERASE WECH"/>
    <property type="match status" value="1"/>
</dbReference>
<feature type="transmembrane region" description="Helical" evidence="7">
    <location>
        <begin position="226"/>
        <end position="245"/>
    </location>
</feature>
<feature type="transmembrane region" description="Helical" evidence="7">
    <location>
        <begin position="172"/>
        <end position="188"/>
    </location>
</feature>
<gene>
    <name evidence="9" type="ORF">Q31b_16270</name>
</gene>
<reference evidence="9 10" key="1">
    <citation type="submission" date="2019-02" db="EMBL/GenBank/DDBJ databases">
        <title>Deep-cultivation of Planctomycetes and their phenomic and genomic characterization uncovers novel biology.</title>
        <authorList>
            <person name="Wiegand S."/>
            <person name="Jogler M."/>
            <person name="Boedeker C."/>
            <person name="Pinto D."/>
            <person name="Vollmers J."/>
            <person name="Rivas-Marin E."/>
            <person name="Kohn T."/>
            <person name="Peeters S.H."/>
            <person name="Heuer A."/>
            <person name="Rast P."/>
            <person name="Oberbeckmann S."/>
            <person name="Bunk B."/>
            <person name="Jeske O."/>
            <person name="Meyerdierks A."/>
            <person name="Storesund J.E."/>
            <person name="Kallscheuer N."/>
            <person name="Luecker S."/>
            <person name="Lage O.M."/>
            <person name="Pohl T."/>
            <person name="Merkel B.J."/>
            <person name="Hornburger P."/>
            <person name="Mueller R.-W."/>
            <person name="Bruemmer F."/>
            <person name="Labrenz M."/>
            <person name="Spormann A.M."/>
            <person name="Op Den Camp H."/>
            <person name="Overmann J."/>
            <person name="Amann R."/>
            <person name="Jetten M.S.M."/>
            <person name="Mascher T."/>
            <person name="Medema M.H."/>
            <person name="Devos D.P."/>
            <person name="Kaster A.-K."/>
            <person name="Ovreas L."/>
            <person name="Rohde M."/>
            <person name="Galperin M.Y."/>
            <person name="Jogler C."/>
        </authorList>
    </citation>
    <scope>NUCLEOTIDE SEQUENCE [LARGE SCALE GENOMIC DNA]</scope>
    <source>
        <strain evidence="9 10">Q31b</strain>
    </source>
</reference>
<feature type="transmembrane region" description="Helical" evidence="7">
    <location>
        <begin position="322"/>
        <end position="342"/>
    </location>
</feature>
<evidence type="ECO:0000313" key="10">
    <source>
        <dbReference type="Proteomes" id="UP000315471"/>
    </source>
</evidence>
<dbReference type="RefSeq" id="WP_146599118.1">
    <property type="nucleotide sequence ID" value="NZ_SJPY01000002.1"/>
</dbReference>
<comment type="similarity">
    <text evidence="2">Belongs to the acyltransferase 3 family.</text>
</comment>
<dbReference type="EMBL" id="SJPY01000002">
    <property type="protein sequence ID" value="TWU44092.1"/>
    <property type="molecule type" value="Genomic_DNA"/>
</dbReference>
<organism evidence="9 10">
    <name type="scientific">Novipirellula aureliae</name>
    <dbReference type="NCBI Taxonomy" id="2527966"/>
    <lineage>
        <taxon>Bacteria</taxon>
        <taxon>Pseudomonadati</taxon>
        <taxon>Planctomycetota</taxon>
        <taxon>Planctomycetia</taxon>
        <taxon>Pirellulales</taxon>
        <taxon>Pirellulaceae</taxon>
        <taxon>Novipirellula</taxon>
    </lineage>
</organism>
<sequence length="377" mass="42562">MDIPPLRIELSAETKQSFQVVAFFATVFVVAIHYGSAYPVSASIGDASTNELLQAFLTGGVARVAVPLFAFAAGFFYFLSDQGTLSCYLRKLRQRSRTLLIPYLIISAIGILAWWFVRQAEGNPVPLSSGELFAKWILNPQSVQLWFLRDLFVLVAVAPLLRLLLEKTYQSFLIGLAVLWMIHFQPFPVIGELYLLNIETLFFFCLGAIATKYVDWLVQLGNFRRSLTACIVLLWFSLILVRLILKPDYDSWYVQQYTITSLLIQKASILCGMVAMWAISWHLRSPLLSRLSGLAFFVYLVHEFPLQTALYRIADRVIEVPMRFWILFPITVIGCFTAGWLLERVLPTAFAIFTGGRSSQQAVSLSQADTPGKGMSR</sequence>
<feature type="transmembrane region" description="Helical" evidence="7">
    <location>
        <begin position="257"/>
        <end position="279"/>
    </location>
</feature>
<accession>A0A5C6E572</accession>
<feature type="domain" description="Acyltransferase 3" evidence="8">
    <location>
        <begin position="23"/>
        <end position="338"/>
    </location>
</feature>
<evidence type="ECO:0000259" key="8">
    <source>
        <dbReference type="Pfam" id="PF01757"/>
    </source>
</evidence>
<protein>
    <submittedName>
        <fullName evidence="9">Acyltransferase family protein</fullName>
    </submittedName>
</protein>
<dbReference type="OrthoDB" id="265992at2"/>
<dbReference type="GO" id="GO:0009246">
    <property type="term" value="P:enterobacterial common antigen biosynthetic process"/>
    <property type="evidence" value="ECO:0007669"/>
    <property type="project" value="TreeGrafter"/>
</dbReference>
<evidence type="ECO:0000256" key="4">
    <source>
        <dbReference type="ARBA" id="ARBA00022692"/>
    </source>
</evidence>
<evidence type="ECO:0000256" key="2">
    <source>
        <dbReference type="ARBA" id="ARBA00007400"/>
    </source>
</evidence>
<keyword evidence="10" id="KW-1185">Reference proteome</keyword>
<feature type="transmembrane region" description="Helical" evidence="7">
    <location>
        <begin position="60"/>
        <end position="79"/>
    </location>
</feature>
<evidence type="ECO:0000256" key="3">
    <source>
        <dbReference type="ARBA" id="ARBA00022475"/>
    </source>
</evidence>
<name>A0A5C6E572_9BACT</name>
<comment type="caution">
    <text evidence="9">The sequence shown here is derived from an EMBL/GenBank/DDBJ whole genome shotgun (WGS) entry which is preliminary data.</text>
</comment>
<dbReference type="Pfam" id="PF01757">
    <property type="entry name" value="Acyl_transf_3"/>
    <property type="match status" value="1"/>
</dbReference>
<keyword evidence="9" id="KW-0808">Transferase</keyword>
<dbReference type="InterPro" id="IPR002656">
    <property type="entry name" value="Acyl_transf_3_dom"/>
</dbReference>
<keyword evidence="5 7" id="KW-1133">Transmembrane helix</keyword>
<feature type="transmembrane region" description="Helical" evidence="7">
    <location>
        <begin position="100"/>
        <end position="117"/>
    </location>
</feature>
<dbReference type="Proteomes" id="UP000315471">
    <property type="component" value="Unassembled WGS sequence"/>
</dbReference>
<evidence type="ECO:0000256" key="5">
    <source>
        <dbReference type="ARBA" id="ARBA00022989"/>
    </source>
</evidence>
<comment type="subcellular location">
    <subcellularLocation>
        <location evidence="1">Cell membrane</location>
        <topology evidence="1">Multi-pass membrane protein</topology>
    </subcellularLocation>
</comment>